<sequence>MVQIPAKLVTLEEFLKLPETEPTSEYIDGRIIQKPMPQGEHSVIQTELAPAINLVVKSKQIARAFCELRCTYPAGSRSSSVYGGRSIVPDISVFLWGRIPRKENGGVANIFSIAPDWTIEILSPDQSQTKVTKNILHCLKHGTQMGWLIDPEEQSVFVYPPDQSPTFYDEPGTRLPMPEFAKDFNLTVEGLFGWLLE</sequence>
<dbReference type="InterPro" id="IPR012296">
    <property type="entry name" value="Nuclease_put_TT1808"/>
</dbReference>
<dbReference type="PANTHER" id="PTHR34107">
    <property type="entry name" value="SLL0198 PROTEIN-RELATED"/>
    <property type="match status" value="1"/>
</dbReference>
<dbReference type="InterPro" id="IPR011335">
    <property type="entry name" value="Restrct_endonuc-II-like"/>
</dbReference>
<organism evidence="2 3">
    <name type="scientific">Brasilonema bromeliae SPC951</name>
    <dbReference type="NCBI Taxonomy" id="385972"/>
    <lineage>
        <taxon>Bacteria</taxon>
        <taxon>Bacillati</taxon>
        <taxon>Cyanobacteriota</taxon>
        <taxon>Cyanophyceae</taxon>
        <taxon>Nostocales</taxon>
        <taxon>Scytonemataceae</taxon>
        <taxon>Brasilonema</taxon>
        <taxon>Bromeliae group (in: Brasilonema)</taxon>
    </lineage>
</organism>
<gene>
    <name evidence="2" type="ORF">DP116_18350</name>
</gene>
<keyword evidence="2" id="KW-0255">Endonuclease</keyword>
<keyword evidence="2" id="KW-0540">Nuclease</keyword>
<evidence type="ECO:0000259" key="1">
    <source>
        <dbReference type="Pfam" id="PF05685"/>
    </source>
</evidence>
<dbReference type="Pfam" id="PF05685">
    <property type="entry name" value="Uma2"/>
    <property type="match status" value="1"/>
</dbReference>
<proteinExistence type="predicted"/>
<dbReference type="SUPFAM" id="SSF52980">
    <property type="entry name" value="Restriction endonuclease-like"/>
    <property type="match status" value="1"/>
</dbReference>
<feature type="domain" description="Putative restriction endonuclease" evidence="1">
    <location>
        <begin position="11"/>
        <end position="189"/>
    </location>
</feature>
<dbReference type="Gene3D" id="3.90.1570.10">
    <property type="entry name" value="tt1808, chain A"/>
    <property type="match status" value="1"/>
</dbReference>
<dbReference type="CDD" id="cd06260">
    <property type="entry name" value="DUF820-like"/>
    <property type="match status" value="1"/>
</dbReference>
<dbReference type="EMBL" id="QMEB01000152">
    <property type="protein sequence ID" value="NMG21303.1"/>
    <property type="molecule type" value="Genomic_DNA"/>
</dbReference>
<name>A0ABX1PBG9_9CYAN</name>
<reference evidence="2 3" key="1">
    <citation type="submission" date="2018-06" db="EMBL/GenBank/DDBJ databases">
        <title>Comparative genomics of Brasilonema spp. strains.</title>
        <authorList>
            <person name="Alvarenga D.O."/>
            <person name="Fiore M.F."/>
            <person name="Varani A.M."/>
        </authorList>
    </citation>
    <scope>NUCLEOTIDE SEQUENCE [LARGE SCALE GENOMIC DNA]</scope>
    <source>
        <strain evidence="2 3">SPC951</strain>
    </source>
</reference>
<dbReference type="Proteomes" id="UP000718564">
    <property type="component" value="Unassembled WGS sequence"/>
</dbReference>
<keyword evidence="2" id="KW-0378">Hydrolase</keyword>
<dbReference type="GO" id="GO:0004519">
    <property type="term" value="F:endonuclease activity"/>
    <property type="evidence" value="ECO:0007669"/>
    <property type="project" value="UniProtKB-KW"/>
</dbReference>
<dbReference type="RefSeq" id="WP_169156545.1">
    <property type="nucleotide sequence ID" value="NZ_CAWPJE010000145.1"/>
</dbReference>
<protein>
    <submittedName>
        <fullName evidence="2">Uma2 family endonuclease</fullName>
    </submittedName>
</protein>
<keyword evidence="3" id="KW-1185">Reference proteome</keyword>
<comment type="caution">
    <text evidence="2">The sequence shown here is derived from an EMBL/GenBank/DDBJ whole genome shotgun (WGS) entry which is preliminary data.</text>
</comment>
<dbReference type="PANTHER" id="PTHR34107:SF8">
    <property type="entry name" value="UNIDENTIFIED OPEN READING FRAME"/>
    <property type="match status" value="1"/>
</dbReference>
<evidence type="ECO:0000313" key="2">
    <source>
        <dbReference type="EMBL" id="NMG21303.1"/>
    </source>
</evidence>
<dbReference type="InterPro" id="IPR008538">
    <property type="entry name" value="Uma2"/>
</dbReference>
<accession>A0ABX1PBG9</accession>
<evidence type="ECO:0000313" key="3">
    <source>
        <dbReference type="Proteomes" id="UP000718564"/>
    </source>
</evidence>